<organism evidence="6 7">
    <name type="scientific">Amycolatopsis magusensis</name>
    <dbReference type="NCBI Taxonomy" id="882444"/>
    <lineage>
        <taxon>Bacteria</taxon>
        <taxon>Bacillati</taxon>
        <taxon>Actinomycetota</taxon>
        <taxon>Actinomycetes</taxon>
        <taxon>Pseudonocardiales</taxon>
        <taxon>Pseudonocardiaceae</taxon>
        <taxon>Amycolatopsis</taxon>
    </lineage>
</organism>
<keyword evidence="3 5" id="KW-1133">Transmembrane helix</keyword>
<dbReference type="Pfam" id="PF13564">
    <property type="entry name" value="DoxX_2"/>
    <property type="match status" value="1"/>
</dbReference>
<reference evidence="6 7" key="1">
    <citation type="submission" date="2021-03" db="EMBL/GenBank/DDBJ databases">
        <title>Sequencing the genomes of 1000 actinobacteria strains.</title>
        <authorList>
            <person name="Klenk H.-P."/>
        </authorList>
    </citation>
    <scope>NUCLEOTIDE SEQUENCE [LARGE SCALE GENOMIC DNA]</scope>
    <source>
        <strain evidence="6 7">DSM 45510</strain>
    </source>
</reference>
<evidence type="ECO:0000256" key="4">
    <source>
        <dbReference type="ARBA" id="ARBA00023136"/>
    </source>
</evidence>
<evidence type="ECO:0000256" key="1">
    <source>
        <dbReference type="ARBA" id="ARBA00004141"/>
    </source>
</evidence>
<protein>
    <recommendedName>
        <fullName evidence="8">DoxX-like family protein</fullName>
    </recommendedName>
</protein>
<comment type="caution">
    <text evidence="6">The sequence shown here is derived from an EMBL/GenBank/DDBJ whole genome shotgun (WGS) entry which is preliminary data.</text>
</comment>
<keyword evidence="4 5" id="KW-0472">Membrane</keyword>
<feature type="transmembrane region" description="Helical" evidence="5">
    <location>
        <begin position="96"/>
        <end position="114"/>
    </location>
</feature>
<evidence type="ECO:0008006" key="8">
    <source>
        <dbReference type="Google" id="ProtNLM"/>
    </source>
</evidence>
<dbReference type="RefSeq" id="WP_209667640.1">
    <property type="nucleotide sequence ID" value="NZ_JAGGMS010000001.1"/>
</dbReference>
<name>A0ABS4PZ05_9PSEU</name>
<dbReference type="Proteomes" id="UP000741013">
    <property type="component" value="Unassembled WGS sequence"/>
</dbReference>
<dbReference type="EMBL" id="JAGGMS010000001">
    <property type="protein sequence ID" value="MBP2184652.1"/>
    <property type="molecule type" value="Genomic_DNA"/>
</dbReference>
<evidence type="ECO:0000313" key="7">
    <source>
        <dbReference type="Proteomes" id="UP000741013"/>
    </source>
</evidence>
<evidence type="ECO:0000256" key="3">
    <source>
        <dbReference type="ARBA" id="ARBA00022989"/>
    </source>
</evidence>
<proteinExistence type="predicted"/>
<evidence type="ECO:0000256" key="5">
    <source>
        <dbReference type="SAM" id="Phobius"/>
    </source>
</evidence>
<keyword evidence="2 5" id="KW-0812">Transmembrane</keyword>
<evidence type="ECO:0000256" key="2">
    <source>
        <dbReference type="ARBA" id="ARBA00022692"/>
    </source>
</evidence>
<comment type="subcellular location">
    <subcellularLocation>
        <location evidence="1">Membrane</location>
        <topology evidence="1">Multi-pass membrane protein</topology>
    </subcellularLocation>
</comment>
<feature type="transmembrane region" description="Helical" evidence="5">
    <location>
        <begin position="44"/>
        <end position="63"/>
    </location>
</feature>
<gene>
    <name evidence="6" type="ORF">JOM49_006178</name>
</gene>
<accession>A0ABS4PZ05</accession>
<sequence>MTLAFFLITGLTIVLNLFFAVADYLRAGFVLANSGRVHVPRSWLTLLGTAKLAGALGLAAGLFGLRYLGIAAGAGLVLFFTGAVVAHLRARVLDTMAFPAVILALCGASLWLTIAH</sequence>
<evidence type="ECO:0000313" key="6">
    <source>
        <dbReference type="EMBL" id="MBP2184652.1"/>
    </source>
</evidence>
<feature type="transmembrane region" description="Helical" evidence="5">
    <location>
        <begin position="70"/>
        <end position="90"/>
    </location>
</feature>
<keyword evidence="7" id="KW-1185">Reference proteome</keyword>
<dbReference type="InterPro" id="IPR032808">
    <property type="entry name" value="DoxX"/>
</dbReference>